<dbReference type="AlphaFoldDB" id="A0A1X6Z2M3"/>
<dbReference type="GO" id="GO:0008270">
    <property type="term" value="F:zinc ion binding"/>
    <property type="evidence" value="ECO:0007669"/>
    <property type="project" value="InterPro"/>
</dbReference>
<keyword evidence="5" id="KW-1185">Reference proteome</keyword>
<evidence type="ECO:0000313" key="4">
    <source>
        <dbReference type="EMBL" id="SLN39094.1"/>
    </source>
</evidence>
<dbReference type="GO" id="GO:0016818">
    <property type="term" value="F:hydrolase activity, acting on acid anhydrides, in phosphorus-containing anhydrides"/>
    <property type="evidence" value="ECO:0007669"/>
    <property type="project" value="InterPro"/>
</dbReference>
<dbReference type="Gene3D" id="3.30.70.2330">
    <property type="match status" value="1"/>
</dbReference>
<evidence type="ECO:0000313" key="5">
    <source>
        <dbReference type="Proteomes" id="UP000193061"/>
    </source>
</evidence>
<name>A0A1X6Z2M3_9RHOB</name>
<protein>
    <recommendedName>
        <fullName evidence="3">HIRAN domain-containing protein</fullName>
    </recommendedName>
</protein>
<keyword evidence="1" id="KW-0479">Metal-binding</keyword>
<dbReference type="EMBL" id="FWFX01000005">
    <property type="protein sequence ID" value="SLN39094.1"/>
    <property type="molecule type" value="Genomic_DNA"/>
</dbReference>
<dbReference type="SMART" id="SM00910">
    <property type="entry name" value="HIRAN"/>
    <property type="match status" value="1"/>
</dbReference>
<dbReference type="Proteomes" id="UP000193061">
    <property type="component" value="Unassembled WGS sequence"/>
</dbReference>
<evidence type="ECO:0000256" key="1">
    <source>
        <dbReference type="ARBA" id="ARBA00022723"/>
    </source>
</evidence>
<organism evidence="4 5">
    <name type="scientific">Roseovarius albus</name>
    <dbReference type="NCBI Taxonomy" id="1247867"/>
    <lineage>
        <taxon>Bacteria</taxon>
        <taxon>Pseudomonadati</taxon>
        <taxon>Pseudomonadota</taxon>
        <taxon>Alphaproteobacteria</taxon>
        <taxon>Rhodobacterales</taxon>
        <taxon>Roseobacteraceae</taxon>
        <taxon>Roseovarius</taxon>
    </lineage>
</organism>
<sequence>MIQNPIPTRRALLVWQRPLDQTGRRDRCAVAELEQKEDGVSFAYLNEEALQPAREAGFSGYPGLPVGSDNLSRIASDVLMRRLPPRGRSDFSDLLTRFGLPADRSYSDLSLLAYTGARLTSDSFSICETFDGFDTPFTYVFDVAGNRHYVDYNELERSEPVVFEREPDNEVDPNAIRLARGDGETVGYINRLQAPAVGQWLDGGSIMAEVFRVNGRAQYPRLFVRAEVSSKVGSIAA</sequence>
<accession>A0A1X6Z2M3</accession>
<keyword evidence="2" id="KW-0378">Hydrolase</keyword>
<dbReference type="GO" id="GO:0003676">
    <property type="term" value="F:nucleic acid binding"/>
    <property type="evidence" value="ECO:0007669"/>
    <property type="project" value="InterPro"/>
</dbReference>
<reference evidence="4 5" key="1">
    <citation type="submission" date="2017-03" db="EMBL/GenBank/DDBJ databases">
        <authorList>
            <person name="Afonso C.L."/>
            <person name="Miller P.J."/>
            <person name="Scott M.A."/>
            <person name="Spackman E."/>
            <person name="Goraichik I."/>
            <person name="Dimitrov K.M."/>
            <person name="Suarez D.L."/>
            <person name="Swayne D.E."/>
        </authorList>
    </citation>
    <scope>NUCLEOTIDE SEQUENCE [LARGE SCALE GENOMIC DNA]</scope>
    <source>
        <strain evidence="4 5">CECT 7450</strain>
    </source>
</reference>
<gene>
    <name evidence="4" type="ORF">ROA7450_01856</name>
</gene>
<feature type="domain" description="HIRAN" evidence="3">
    <location>
        <begin position="136"/>
        <end position="232"/>
    </location>
</feature>
<evidence type="ECO:0000259" key="3">
    <source>
        <dbReference type="SMART" id="SM00910"/>
    </source>
</evidence>
<proteinExistence type="predicted"/>
<dbReference type="Pfam" id="PF08797">
    <property type="entry name" value="HIRAN"/>
    <property type="match status" value="1"/>
</dbReference>
<dbReference type="InterPro" id="IPR014905">
    <property type="entry name" value="HIRAN"/>
</dbReference>
<evidence type="ECO:0000256" key="2">
    <source>
        <dbReference type="ARBA" id="ARBA00022801"/>
    </source>
</evidence>